<feature type="region of interest" description="Disordered" evidence="2">
    <location>
        <begin position="1"/>
        <end position="37"/>
    </location>
</feature>
<dbReference type="InterPro" id="IPR002802">
    <property type="entry name" value="Endo_dU"/>
</dbReference>
<evidence type="ECO:0000313" key="4">
    <source>
        <dbReference type="Proteomes" id="UP000011508"/>
    </source>
</evidence>
<dbReference type="OrthoDB" id="15207at2157"/>
<dbReference type="PANTHER" id="PTHR39518">
    <property type="entry name" value="UPF0215 PROTEIN MJ1150"/>
    <property type="match status" value="1"/>
</dbReference>
<proteinExistence type="inferred from homology"/>
<dbReference type="Gene3D" id="3.30.2170.10">
    <property type="entry name" value="archaeoglobus fulgidus dsm 4304 superfamily"/>
    <property type="match status" value="1"/>
</dbReference>
<dbReference type="PANTHER" id="PTHR39518:SF2">
    <property type="entry name" value="UPF0215 PROTEIN MJ1150"/>
    <property type="match status" value="1"/>
</dbReference>
<dbReference type="EMBL" id="AOLM01000018">
    <property type="protein sequence ID" value="ELZ93182.1"/>
    <property type="molecule type" value="Genomic_DNA"/>
</dbReference>
<dbReference type="RefSeq" id="WP_007274928.1">
    <property type="nucleotide sequence ID" value="NZ_AOLM01000018.1"/>
</dbReference>
<dbReference type="HAMAP" id="MF_00582">
    <property type="entry name" value="UPF0215"/>
    <property type="match status" value="1"/>
</dbReference>
<gene>
    <name evidence="3" type="ORF">C441_09851</name>
</gene>
<comment type="similarity">
    <text evidence="1">Belongs to the UPF0215 family.</text>
</comment>
<dbReference type="AlphaFoldDB" id="M0IAW4"/>
<dbReference type="PATRIC" id="fig|662480.6.peg.1956"/>
<accession>M0IAW4</accession>
<protein>
    <recommendedName>
        <fullName evidence="1">UPF0215 protein C441_09851</fullName>
    </recommendedName>
</protein>
<dbReference type="PIRSF" id="PIRSF006380">
    <property type="entry name" value="UCP006380"/>
    <property type="match status" value="1"/>
</dbReference>
<dbReference type="Pfam" id="PF01949">
    <property type="entry name" value="Endo_dU"/>
    <property type="match status" value="1"/>
</dbReference>
<keyword evidence="4" id="KW-1185">Reference proteome</keyword>
<organism evidence="3 4">
    <name type="scientific">Haloferax sulfurifontis ATCC BAA-897</name>
    <dbReference type="NCBI Taxonomy" id="662480"/>
    <lineage>
        <taxon>Archaea</taxon>
        <taxon>Methanobacteriati</taxon>
        <taxon>Methanobacteriota</taxon>
        <taxon>Stenosarchaea group</taxon>
        <taxon>Halobacteria</taxon>
        <taxon>Halobacteriales</taxon>
        <taxon>Haloferacaceae</taxon>
        <taxon>Haloferax</taxon>
    </lineage>
</organism>
<reference evidence="3 4" key="1">
    <citation type="journal article" date="2014" name="PLoS Genet.">
        <title>Phylogenetically driven sequencing of extremely halophilic archaea reveals strategies for static and dynamic osmo-response.</title>
        <authorList>
            <person name="Becker E.A."/>
            <person name="Seitzer P.M."/>
            <person name="Tritt A."/>
            <person name="Larsen D."/>
            <person name="Krusor M."/>
            <person name="Yao A.I."/>
            <person name="Wu D."/>
            <person name="Madern D."/>
            <person name="Eisen J.A."/>
            <person name="Darling A.E."/>
            <person name="Facciotti M.T."/>
        </authorList>
    </citation>
    <scope>NUCLEOTIDE SEQUENCE [LARGE SCALE GENOMIC DNA]</scope>
    <source>
        <strain evidence="3 4">ATCC BAA-897</strain>
    </source>
</reference>
<name>M0IAW4_9EURY</name>
<evidence type="ECO:0000256" key="2">
    <source>
        <dbReference type="SAM" id="MobiDB-lite"/>
    </source>
</evidence>
<evidence type="ECO:0000313" key="3">
    <source>
        <dbReference type="EMBL" id="ELZ93182.1"/>
    </source>
</evidence>
<evidence type="ECO:0000256" key="1">
    <source>
        <dbReference type="HAMAP-Rule" id="MF_00582"/>
    </source>
</evidence>
<comment type="caution">
    <text evidence="3">The sequence shown here is derived from an EMBL/GenBank/DDBJ whole genome shotgun (WGS) entry which is preliminary data.</text>
</comment>
<dbReference type="Proteomes" id="UP000011508">
    <property type="component" value="Unassembled WGS sequence"/>
</dbReference>
<sequence length="203" mass="21316">MKPGSRALGVAESYSGAARAPTDDADDAYSSTDPSPESVLCGAVVRADRVVDGLAFETCAVGGDDATDAIASLSASLGREDVRYLLVSGIAPAWFNLVDIDRLAATLDRPVLSVSFEESEGLEPALSEQFSGAAFDRRLAIYRAAPPRRPVEVNGETVFVRAAGCDDDEAARVVRGFTPSGGRPEPIRVARLAARAARRFAGD</sequence>